<evidence type="ECO:0000256" key="5">
    <source>
        <dbReference type="ARBA" id="ARBA00022597"/>
    </source>
</evidence>
<keyword evidence="9" id="KW-0406">Ion transport</keyword>
<keyword evidence="14" id="KW-0449">Lipoprotein</keyword>
<dbReference type="Pfam" id="PF02563">
    <property type="entry name" value="Poly_export"/>
    <property type="match status" value="1"/>
</dbReference>
<evidence type="ECO:0000259" key="16">
    <source>
        <dbReference type="Pfam" id="PF02563"/>
    </source>
</evidence>
<evidence type="ECO:0000256" key="3">
    <source>
        <dbReference type="ARBA" id="ARBA00022448"/>
    </source>
</evidence>
<keyword evidence="5" id="KW-0762">Sugar transport</keyword>
<feature type="domain" description="Polysaccharide export protein N-terminal" evidence="16">
    <location>
        <begin position="82"/>
        <end position="171"/>
    </location>
</feature>
<evidence type="ECO:0000256" key="2">
    <source>
        <dbReference type="ARBA" id="ARBA00009450"/>
    </source>
</evidence>
<evidence type="ECO:0000256" key="13">
    <source>
        <dbReference type="ARBA" id="ARBA00023237"/>
    </source>
</evidence>
<dbReference type="Proteomes" id="UP001163336">
    <property type="component" value="Chromosome"/>
</dbReference>
<evidence type="ECO:0000256" key="6">
    <source>
        <dbReference type="ARBA" id="ARBA00022692"/>
    </source>
</evidence>
<proteinExistence type="inferred from homology"/>
<dbReference type="Gene3D" id="3.10.560.10">
    <property type="entry name" value="Outer membrane lipoprotein wza domain like"/>
    <property type="match status" value="2"/>
</dbReference>
<feature type="domain" description="SLBB" evidence="17">
    <location>
        <begin position="177"/>
        <end position="255"/>
    </location>
</feature>
<evidence type="ECO:0000259" key="17">
    <source>
        <dbReference type="Pfam" id="PF22461"/>
    </source>
</evidence>
<feature type="chain" id="PRO_5045785479" evidence="15">
    <location>
        <begin position="29"/>
        <end position="375"/>
    </location>
</feature>
<name>A0ABM8CBG6_9BURK</name>
<keyword evidence="13" id="KW-0998">Cell outer membrane</keyword>
<feature type="domain" description="SLBB" evidence="17">
    <location>
        <begin position="262"/>
        <end position="344"/>
    </location>
</feature>
<reference evidence="18" key="1">
    <citation type="submission" date="2022-11" db="EMBL/GenBank/DDBJ databases">
        <title>Isolation and characterization of PLA-degrading bacterium Massilia sp. from Antarctic soil.</title>
        <authorList>
            <person name="Sato K."/>
            <person name="Gomez-Fuentes C."/>
            <person name="Ahmad S.A."/>
            <person name="Zulkharnain A."/>
        </authorList>
    </citation>
    <scope>NUCLEOTIDE SEQUENCE</scope>
    <source>
        <strain evidence="18">N-3</strain>
    </source>
</reference>
<keyword evidence="10" id="KW-0626">Porin</keyword>
<evidence type="ECO:0000313" key="18">
    <source>
        <dbReference type="EMBL" id="BDT60638.1"/>
    </source>
</evidence>
<keyword evidence="7 15" id="KW-0732">Signal</keyword>
<evidence type="ECO:0000256" key="15">
    <source>
        <dbReference type="SAM" id="SignalP"/>
    </source>
</evidence>
<evidence type="ECO:0000256" key="10">
    <source>
        <dbReference type="ARBA" id="ARBA00023114"/>
    </source>
</evidence>
<evidence type="ECO:0000256" key="4">
    <source>
        <dbReference type="ARBA" id="ARBA00022452"/>
    </source>
</evidence>
<evidence type="ECO:0000256" key="14">
    <source>
        <dbReference type="ARBA" id="ARBA00023288"/>
    </source>
</evidence>
<dbReference type="Pfam" id="PF22461">
    <property type="entry name" value="SLBB_2"/>
    <property type="match status" value="2"/>
</dbReference>
<evidence type="ECO:0000256" key="11">
    <source>
        <dbReference type="ARBA" id="ARBA00023136"/>
    </source>
</evidence>
<evidence type="ECO:0000256" key="9">
    <source>
        <dbReference type="ARBA" id="ARBA00023065"/>
    </source>
</evidence>
<keyword evidence="3" id="KW-0813">Transport</keyword>
<comment type="subcellular location">
    <subcellularLocation>
        <location evidence="1">Cell outer membrane</location>
        <topology evidence="1">Multi-pass membrane protein</topology>
    </subcellularLocation>
</comment>
<evidence type="ECO:0000256" key="7">
    <source>
        <dbReference type="ARBA" id="ARBA00022729"/>
    </source>
</evidence>
<evidence type="ECO:0000256" key="12">
    <source>
        <dbReference type="ARBA" id="ARBA00023139"/>
    </source>
</evidence>
<dbReference type="PANTHER" id="PTHR33619">
    <property type="entry name" value="POLYSACCHARIDE EXPORT PROTEIN GFCE-RELATED"/>
    <property type="match status" value="1"/>
</dbReference>
<dbReference type="InterPro" id="IPR054765">
    <property type="entry name" value="SLBB_dom"/>
</dbReference>
<keyword evidence="6" id="KW-0812">Transmembrane</keyword>
<keyword evidence="4" id="KW-1134">Transmembrane beta strand</keyword>
<keyword evidence="8" id="KW-0625">Polysaccharide transport</keyword>
<evidence type="ECO:0000256" key="1">
    <source>
        <dbReference type="ARBA" id="ARBA00004571"/>
    </source>
</evidence>
<evidence type="ECO:0000313" key="19">
    <source>
        <dbReference type="Proteomes" id="UP001163336"/>
    </source>
</evidence>
<dbReference type="InterPro" id="IPR049712">
    <property type="entry name" value="Poly_export"/>
</dbReference>
<dbReference type="RefSeq" id="WP_281909906.1">
    <property type="nucleotide sequence ID" value="NZ_AP026966.1"/>
</dbReference>
<dbReference type="Gene3D" id="3.30.1950.10">
    <property type="entry name" value="wza like domain"/>
    <property type="match status" value="1"/>
</dbReference>
<gene>
    <name evidence="18" type="ORF">MasN3_41320</name>
</gene>
<dbReference type="InterPro" id="IPR003715">
    <property type="entry name" value="Poly_export_N"/>
</dbReference>
<sequence>MSDTFPRAMKLVSFIAALPILATGCANMEPGMRIDVDRVPSTYSAPMPEPVIKLITPDLIQQERLAKEQNADQRVQALFGEARPYVIGPGDLLSILVWNHPELNIAATGAQALSSSGAQSPAAFVVDSTGMIQFPYVGPIKVAGMTELEARSLLSKRLVESIKNPDLTLRVLAYRSKKVYIDGDVKTPGSQAIDDVPMTLLEGVSRAGGFLPTADQSQVIVSRKGVSYPINVPELVRQGADLSRLMLASGDVVRVPSRDESKVYVLGEVNRPAALPMHNGKLTLAAALGEAGGLNQLSSSARQVYVIRGANQAEPVVYNLDAGSPVALAMAEGFELNPKDVVYVDAAGLARYNRIVNLILPTAATAATSVGQINR</sequence>
<organism evidence="18 19">
    <name type="scientific">Massilia varians</name>
    <dbReference type="NCBI Taxonomy" id="457921"/>
    <lineage>
        <taxon>Bacteria</taxon>
        <taxon>Pseudomonadati</taxon>
        <taxon>Pseudomonadota</taxon>
        <taxon>Betaproteobacteria</taxon>
        <taxon>Burkholderiales</taxon>
        <taxon>Oxalobacteraceae</taxon>
        <taxon>Telluria group</taxon>
        <taxon>Massilia</taxon>
    </lineage>
</organism>
<dbReference type="PROSITE" id="PS51257">
    <property type="entry name" value="PROKAR_LIPOPROTEIN"/>
    <property type="match status" value="1"/>
</dbReference>
<keyword evidence="19" id="KW-1185">Reference proteome</keyword>
<keyword evidence="12" id="KW-0564">Palmitate</keyword>
<dbReference type="EMBL" id="AP026966">
    <property type="protein sequence ID" value="BDT60638.1"/>
    <property type="molecule type" value="Genomic_DNA"/>
</dbReference>
<keyword evidence="11" id="KW-0472">Membrane</keyword>
<accession>A0ABM8CBG6</accession>
<comment type="similarity">
    <text evidence="2">Belongs to the BexD/CtrA/VexA family.</text>
</comment>
<protein>
    <submittedName>
        <fullName evidence="18">Capsular polysaccharide transporter</fullName>
    </submittedName>
</protein>
<evidence type="ECO:0000256" key="8">
    <source>
        <dbReference type="ARBA" id="ARBA00023047"/>
    </source>
</evidence>
<dbReference type="PANTHER" id="PTHR33619:SF3">
    <property type="entry name" value="POLYSACCHARIDE EXPORT PROTEIN GFCE-RELATED"/>
    <property type="match status" value="1"/>
</dbReference>
<feature type="signal peptide" evidence="15">
    <location>
        <begin position="1"/>
        <end position="28"/>
    </location>
</feature>